<protein>
    <submittedName>
        <fullName evidence="1">Uncharacterized protein</fullName>
    </submittedName>
</protein>
<proteinExistence type="predicted"/>
<keyword evidence="2" id="KW-1185">Reference proteome</keyword>
<comment type="caution">
    <text evidence="1">The sequence shown here is derived from an EMBL/GenBank/DDBJ whole genome shotgun (WGS) entry which is preliminary data.</text>
</comment>
<sequence length="166" mass="18935">MEAVNECGQTGEWRGLKGFEEAATGIVQEITSSDFVAKETAIVAETYRETRASFTTTSDHLVTFGWDIVTHPRYPDGKVKKTVEKGLSDVERRVFDEEFSGQPIDSHKTRLNIHEEDKEIEVENRVNGISLDRYLCGVYYTIFANGHMGTILTLDFYTRYELLAQR</sequence>
<evidence type="ECO:0000313" key="1">
    <source>
        <dbReference type="EMBL" id="KAL1140985.1"/>
    </source>
</evidence>
<organism evidence="1 2">
    <name type="scientific">Ranatra chinensis</name>
    <dbReference type="NCBI Taxonomy" id="642074"/>
    <lineage>
        <taxon>Eukaryota</taxon>
        <taxon>Metazoa</taxon>
        <taxon>Ecdysozoa</taxon>
        <taxon>Arthropoda</taxon>
        <taxon>Hexapoda</taxon>
        <taxon>Insecta</taxon>
        <taxon>Pterygota</taxon>
        <taxon>Neoptera</taxon>
        <taxon>Paraneoptera</taxon>
        <taxon>Hemiptera</taxon>
        <taxon>Heteroptera</taxon>
        <taxon>Panheteroptera</taxon>
        <taxon>Nepomorpha</taxon>
        <taxon>Nepidae</taxon>
        <taxon>Ranatrinae</taxon>
        <taxon>Ranatra</taxon>
    </lineage>
</organism>
<gene>
    <name evidence="1" type="ORF">AAG570_000911</name>
</gene>
<evidence type="ECO:0000313" key="2">
    <source>
        <dbReference type="Proteomes" id="UP001558652"/>
    </source>
</evidence>
<reference evidence="1 2" key="1">
    <citation type="submission" date="2024-07" db="EMBL/GenBank/DDBJ databases">
        <title>Chromosome-level genome assembly of the water stick insect Ranatra chinensis (Heteroptera: Nepidae).</title>
        <authorList>
            <person name="Liu X."/>
        </authorList>
    </citation>
    <scope>NUCLEOTIDE SEQUENCE [LARGE SCALE GENOMIC DNA]</scope>
    <source>
        <strain evidence="1">Cailab_2021Rc</strain>
        <tissue evidence="1">Muscle</tissue>
    </source>
</reference>
<dbReference type="Proteomes" id="UP001558652">
    <property type="component" value="Unassembled WGS sequence"/>
</dbReference>
<dbReference type="EMBL" id="JBFDAA010000001">
    <property type="protein sequence ID" value="KAL1140985.1"/>
    <property type="molecule type" value="Genomic_DNA"/>
</dbReference>
<name>A0ABD0YYG5_9HEMI</name>
<accession>A0ABD0YYG5</accession>
<dbReference type="AlphaFoldDB" id="A0ABD0YYG5"/>